<dbReference type="SUPFAM" id="SSF52058">
    <property type="entry name" value="L domain-like"/>
    <property type="match status" value="1"/>
</dbReference>
<evidence type="ECO:0000256" key="4">
    <source>
        <dbReference type="ARBA" id="ARBA00022737"/>
    </source>
</evidence>
<dbReference type="EC" id="2.3.2.27" evidence="2"/>
<evidence type="ECO:0000256" key="1">
    <source>
        <dbReference type="ARBA" id="ARBA00000900"/>
    </source>
</evidence>
<keyword evidence="6" id="KW-0832">Ubl conjugation</keyword>
<dbReference type="EMBL" id="QJRG01000048">
    <property type="protein sequence ID" value="RWU19071.1"/>
    <property type="molecule type" value="Genomic_DNA"/>
</dbReference>
<evidence type="ECO:0000256" key="3">
    <source>
        <dbReference type="ARBA" id="ARBA00022614"/>
    </source>
</evidence>
<comment type="PTM">
    <text evidence="6">Ubiquitinated in the presence of host E1 ubiquitin-activating enzyme, E2 ubiquitin-conjugating enzyme and ubiquitin.</text>
</comment>
<dbReference type="GO" id="GO:0016567">
    <property type="term" value="P:protein ubiquitination"/>
    <property type="evidence" value="ECO:0007669"/>
    <property type="project" value="InterPro"/>
</dbReference>
<dbReference type="InterPro" id="IPR046673">
    <property type="entry name" value="ToxA_N"/>
</dbReference>
<organism evidence="8 9">
    <name type="scientific">Pseudomonas alkylphenolica</name>
    <dbReference type="NCBI Taxonomy" id="237609"/>
    <lineage>
        <taxon>Bacteria</taxon>
        <taxon>Pseudomonadati</taxon>
        <taxon>Pseudomonadota</taxon>
        <taxon>Gammaproteobacteria</taxon>
        <taxon>Pseudomonadales</taxon>
        <taxon>Pseudomonadaceae</taxon>
        <taxon>Pseudomonas</taxon>
    </lineage>
</organism>
<evidence type="ECO:0000256" key="6">
    <source>
        <dbReference type="PROSITE-ProRule" id="PRU01398"/>
    </source>
</evidence>
<dbReference type="PANTHER" id="PTHR45752:SF187">
    <property type="entry name" value="LEUCINE-RICH REPEAT AND IQ DOMAIN-CONTAINING PROTEIN 4"/>
    <property type="match status" value="1"/>
</dbReference>
<dbReference type="Gene3D" id="3.80.10.10">
    <property type="entry name" value="Ribonuclease Inhibitor"/>
    <property type="match status" value="2"/>
</dbReference>
<dbReference type="Proteomes" id="UP000288983">
    <property type="component" value="Unassembled WGS sequence"/>
</dbReference>
<dbReference type="GO" id="GO:0061630">
    <property type="term" value="F:ubiquitin protein ligase activity"/>
    <property type="evidence" value="ECO:0007669"/>
    <property type="project" value="UniProtKB-EC"/>
</dbReference>
<dbReference type="SMART" id="SM00364">
    <property type="entry name" value="LRR_BAC"/>
    <property type="match status" value="3"/>
</dbReference>
<evidence type="ECO:0000256" key="2">
    <source>
        <dbReference type="ARBA" id="ARBA00012483"/>
    </source>
</evidence>
<dbReference type="PANTHER" id="PTHR45752">
    <property type="entry name" value="LEUCINE-RICH REPEAT-CONTAINING"/>
    <property type="match status" value="1"/>
</dbReference>
<gene>
    <name evidence="8" type="ORF">DM813_22400</name>
</gene>
<keyword evidence="5" id="KW-0843">Virulence</keyword>
<dbReference type="Pfam" id="PF20178">
    <property type="entry name" value="ToxA_N"/>
    <property type="match status" value="1"/>
</dbReference>
<dbReference type="PROSITE" id="PS51450">
    <property type="entry name" value="LRR"/>
    <property type="match status" value="1"/>
</dbReference>
<comment type="similarity">
    <text evidence="6">Belongs to the LRR-containing bacterial E3 ligase family.</text>
</comment>
<keyword evidence="6" id="KW-0808">Transferase</keyword>
<keyword evidence="6" id="KW-1035">Host cytoplasm</keyword>
<dbReference type="PROSITE" id="PS52053">
    <property type="entry name" value="NEL"/>
    <property type="match status" value="1"/>
</dbReference>
<accession>A0A443ZJK1</accession>
<dbReference type="Gene3D" id="1.20.58.360">
    <property type="entry name" value="Shigella T3SS effector IpaH defines"/>
    <property type="match status" value="1"/>
</dbReference>
<dbReference type="InterPro" id="IPR001611">
    <property type="entry name" value="Leu-rich_rpt"/>
</dbReference>
<dbReference type="RefSeq" id="WP_128325555.1">
    <property type="nucleotide sequence ID" value="NZ_QJRG01000048.1"/>
</dbReference>
<feature type="active site" description="Glycyl thioester intermediate" evidence="6">
    <location>
        <position position="1476"/>
    </location>
</feature>
<keyword evidence="3" id="KW-0433">Leucine-rich repeat</keyword>
<proteinExistence type="inferred from homology"/>
<dbReference type="InterPro" id="IPR032675">
    <property type="entry name" value="LRR_dom_sf"/>
</dbReference>
<dbReference type="OrthoDB" id="1467561at2"/>
<feature type="domain" description="NEL" evidence="7">
    <location>
        <begin position="1392"/>
        <end position="1733"/>
    </location>
</feature>
<dbReference type="InterPro" id="IPR003591">
    <property type="entry name" value="Leu-rich_rpt_typical-subtyp"/>
</dbReference>
<comment type="catalytic activity">
    <reaction evidence="1">
        <text>S-ubiquitinyl-[E2 ubiquitin-conjugating enzyme]-L-cysteine + [acceptor protein]-L-lysine = [E2 ubiquitin-conjugating enzyme]-L-cysteine + N(6)-ubiquitinyl-[acceptor protein]-L-lysine.</text>
        <dbReference type="EC" id="2.3.2.27"/>
    </reaction>
</comment>
<name>A0A443ZJK1_9PSED</name>
<evidence type="ECO:0000256" key="5">
    <source>
        <dbReference type="ARBA" id="ARBA00023026"/>
    </source>
</evidence>
<dbReference type="SMART" id="SM00369">
    <property type="entry name" value="LRR_TYP"/>
    <property type="match status" value="4"/>
</dbReference>
<keyword evidence="6" id="KW-0833">Ubl conjugation pathway</keyword>
<protein>
    <recommendedName>
        <fullName evidence="2">RING-type E3 ubiquitin transferase</fullName>
        <ecNumber evidence="2">2.3.2.27</ecNumber>
    </recommendedName>
</protein>
<sequence length="1733" mass="192130">MSTSNVPPIPGLHGRFLGKRLSGLFKHATAADLKRWRTVLRPAQLTSKGLAAWYLMADEAERQTLHDVQKRSQTSTRALAKALKDLKEPAAFAEPLLKAELKKTLGVEYDVNTTEMVEIHYESVLLGSMQQLKPRQQTLMQAAMQNYAADTQFETGSALAPKGAFTLELKPGDPGAYPRFQYRYSQKLEIKPERFAALCHALDLGEQYQAHVRDVYELPATQDTVRRLSIKADKDRLHQAAQEAFMKGEISASARSMFHQLIDDQQAPQLHGKPVILQGLTMFGTALEGVVVFSADRISSEVEPVVVYLPGAPLYPLKEYPSVAAFKQDLRVNLLQPAYLRLFHRYVRQQEQAHFFKRLDEALYLNDGELDPHANLHLRDMAIGTDLFGYRQDQHLIRLKENAAVLVVPSAKVDEEAKKTRLAYWESIGLNVLNAAAFFVPALGVVMAAVAGVQLVDEIIDGAHAWEAGDLDEAVAHFESVAVNVVMAVGMGAAGHLAAPIQASEQVDGLLRVSLPSGEERLWKPDLAPYARTVELADVTPDAAGVYPVDGKSYIRIETQVFEVTQDADATWTITHPDDPHAYQPVLRHNGEGTWQAAGEQPLQWDHERLLKRFGHLAHGLSDEVVEQAVKISGVDDDVLRRMYVDQLMMPPLLKDTLQRYQTDRRMDRLIKALSNGAAGVDGLGYGPSLSQELPRWPERVIEVYDEAASADSEPVRYGAKRWPGGRVIRISIRELYANTLAGKVLEDLSEEEASDLFGSSVETHKRLEVLRQLIAERATKARAAIFELLHEHGRAEPSVEQARLIKAFPLLTDEAALEIIDAADSVERTQLQASDGRVPMRLAEEARVYQRQIAVSRAIQGLHEVTLANLDSDRLAVGLMADLPGWSGNVRLELRENSRTGRLLASAGQPEGALKTVVRNSNGYRVYDAQDLELSGGEPLFASLLKALPDSERQALGFDIQSWQLLRSTLYALASADRARVSTLLGQQPIKPWFRSPFRLADGRTGYPLGGTVGSQAVDGRLNALFPRLNREALEAMKARLLLENQHLGDAVFKLEAEYKTLEETLDRWVTDSTNVYQRGDRQHVRQTLLNTWRRPGGGVRAKLALHRSNAGALPVLTARFEHIHDLSLAGMQQEALPSGFLRCFPRLKRLSLEGNRLSEIPADVGALTGLVHLNVSENGLINSDSLFDVLEPLVSLQTLNLQKNPLTGLSNSALEALASLPVLTRLNFRYSSVRLTAEGLEVLTRLPLQELNLSNTDLVLDETAAQVFSRFGQLKRLNLAFNLDLGRAPELGDLTQLEQLDLKACGLSEWPEGLTTLMNLEPLQLESIDLSSNRITTLPALAETRFGAALRTDPDLDLNLFSNPLNADSIARMSIVGAAYERDLGIHIQEPVQPDDVWLEGAGQVQRDLWQELFQNRQNRALHDAFDRLALSSEFRANAAYVRKRVWSMLELASQHTQLREDLVAIAGDFPVTCGDAGADAFSALETAVLVFQRSSEAGSSGRSADLVALYKQLFRRHEVQRMADTLSLARMSRRAALMADGELTPLDPLDDISDARLASESVDDIEIRLALRQKLAGVLDYPEPSSDMLFEATANLSKETFDRVAGAVKGRDTVANRQAWMVGESSWQRYLKERYAGQFEAILTTWTEGLDYLDYCRGTSDEVPAKLDGDVVSALRNTLGKTLFHADGTLRKFDIDDNGYLKGAADLIRGREEAEAALMTRLTQVEELSP</sequence>
<dbReference type="Pfam" id="PF14496">
    <property type="entry name" value="NEL"/>
    <property type="match status" value="1"/>
</dbReference>
<evidence type="ECO:0000313" key="8">
    <source>
        <dbReference type="EMBL" id="RWU19071.1"/>
    </source>
</evidence>
<comment type="caution">
    <text evidence="8">The sequence shown here is derived from an EMBL/GenBank/DDBJ whole genome shotgun (WGS) entry which is preliminary data.</text>
</comment>
<evidence type="ECO:0000313" key="9">
    <source>
        <dbReference type="Proteomes" id="UP000288983"/>
    </source>
</evidence>
<keyword evidence="4" id="KW-0677">Repeat</keyword>
<dbReference type="InterPro" id="IPR029487">
    <property type="entry name" value="NEL_dom"/>
</dbReference>
<dbReference type="InterPro" id="IPR050715">
    <property type="entry name" value="LRR-SigEffector_domain"/>
</dbReference>
<evidence type="ECO:0000259" key="7">
    <source>
        <dbReference type="PROSITE" id="PS52053"/>
    </source>
</evidence>
<reference evidence="8 9" key="1">
    <citation type="submission" date="2018-06" db="EMBL/GenBank/DDBJ databases">
        <title>Bacteria isolated from soil of Wuhan.</title>
        <authorList>
            <person name="Wei X."/>
            <person name="Chunhua H."/>
        </authorList>
    </citation>
    <scope>NUCLEOTIDE SEQUENCE [LARGE SCALE GENOMIC DNA]</scope>
    <source>
        <strain evidence="9">xwS2</strain>
    </source>
</reference>
<keyword evidence="6" id="KW-0964">Secreted</keyword>
<dbReference type="GO" id="GO:0005576">
    <property type="term" value="C:extracellular region"/>
    <property type="evidence" value="ECO:0007669"/>
    <property type="project" value="UniProtKB-UniRule"/>
</dbReference>